<name>A0A644VDT4_9ZZZZ</name>
<proteinExistence type="predicted"/>
<protein>
    <submittedName>
        <fullName evidence="1">Uncharacterized protein</fullName>
    </submittedName>
</protein>
<sequence length="71" mass="8207">MKEFEVKTRFIFEGVFKVKAETRQQAAEYVQKHCGLVIGGDIHSTLPDDDIDWDFNVHPEKEIKGIKQTSK</sequence>
<dbReference type="EMBL" id="VSSQ01000282">
    <property type="protein sequence ID" value="MPL89529.1"/>
    <property type="molecule type" value="Genomic_DNA"/>
</dbReference>
<gene>
    <name evidence="1" type="ORF">SDC9_35565</name>
</gene>
<organism evidence="1">
    <name type="scientific">bioreactor metagenome</name>
    <dbReference type="NCBI Taxonomy" id="1076179"/>
    <lineage>
        <taxon>unclassified sequences</taxon>
        <taxon>metagenomes</taxon>
        <taxon>ecological metagenomes</taxon>
    </lineage>
</organism>
<accession>A0A644VDT4</accession>
<dbReference type="AlphaFoldDB" id="A0A644VDT4"/>
<evidence type="ECO:0000313" key="1">
    <source>
        <dbReference type="EMBL" id="MPL89529.1"/>
    </source>
</evidence>
<comment type="caution">
    <text evidence="1">The sequence shown here is derived from an EMBL/GenBank/DDBJ whole genome shotgun (WGS) entry which is preliminary data.</text>
</comment>
<reference evidence="1" key="1">
    <citation type="submission" date="2019-08" db="EMBL/GenBank/DDBJ databases">
        <authorList>
            <person name="Kucharzyk K."/>
            <person name="Murdoch R.W."/>
            <person name="Higgins S."/>
            <person name="Loffler F."/>
        </authorList>
    </citation>
    <scope>NUCLEOTIDE SEQUENCE</scope>
</reference>